<accession>A0A0F4QMZ0</accession>
<dbReference type="PATRIC" id="fig|43658.5.peg.2550"/>
<dbReference type="AlphaFoldDB" id="A0A0F4QMZ0"/>
<dbReference type="EMBL" id="JXYA01000026">
    <property type="protein sequence ID" value="KJZ08630.1"/>
    <property type="molecule type" value="Genomic_DNA"/>
</dbReference>
<evidence type="ECO:0000313" key="1">
    <source>
        <dbReference type="EMBL" id="KJZ08630.1"/>
    </source>
</evidence>
<dbReference type="PANTHER" id="PTHR35175">
    <property type="entry name" value="DUF1289 DOMAIN-CONTAINING PROTEIN"/>
    <property type="match status" value="1"/>
</dbReference>
<gene>
    <name evidence="1" type="ORF">TW77_12050</name>
</gene>
<evidence type="ECO:0008006" key="3">
    <source>
        <dbReference type="Google" id="ProtNLM"/>
    </source>
</evidence>
<dbReference type="OrthoDB" id="9811423at2"/>
<name>A0A0F4QMZ0_9GAMM</name>
<reference evidence="1 2" key="1">
    <citation type="journal article" date="2015" name="BMC Genomics">
        <title>Genome mining reveals unlocked bioactive potential of marine Gram-negative bacteria.</title>
        <authorList>
            <person name="Machado H."/>
            <person name="Sonnenschein E.C."/>
            <person name="Melchiorsen J."/>
            <person name="Gram L."/>
        </authorList>
    </citation>
    <scope>NUCLEOTIDE SEQUENCE [LARGE SCALE GENOMIC DNA]</scope>
    <source>
        <strain evidence="1 2">S2471</strain>
    </source>
</reference>
<organism evidence="1 2">
    <name type="scientific">Pseudoalteromonas rubra</name>
    <dbReference type="NCBI Taxonomy" id="43658"/>
    <lineage>
        <taxon>Bacteria</taxon>
        <taxon>Pseudomonadati</taxon>
        <taxon>Pseudomonadota</taxon>
        <taxon>Gammaproteobacteria</taxon>
        <taxon>Alteromonadales</taxon>
        <taxon>Pseudoalteromonadaceae</taxon>
        <taxon>Pseudoalteromonas</taxon>
    </lineage>
</organism>
<dbReference type="InterPro" id="IPR010710">
    <property type="entry name" value="DUF1289"/>
</dbReference>
<protein>
    <recommendedName>
        <fullName evidence="3">DUF1289 domain-containing protein</fullName>
    </recommendedName>
</protein>
<evidence type="ECO:0000313" key="2">
    <source>
        <dbReference type="Proteomes" id="UP000033452"/>
    </source>
</evidence>
<dbReference type="Pfam" id="PF06945">
    <property type="entry name" value="DUF1289"/>
    <property type="match status" value="1"/>
</dbReference>
<dbReference type="PANTHER" id="PTHR35175:SF2">
    <property type="entry name" value="DUF1289 DOMAIN-CONTAINING PROTEIN"/>
    <property type="match status" value="1"/>
</dbReference>
<sequence>MSVNKEAKPTQNNAVQVASPCIRHCCLDNNDICVGCKRTLQEIIDWQSFDNEQKNAVIRACQSRKAC</sequence>
<dbReference type="Proteomes" id="UP000033452">
    <property type="component" value="Unassembled WGS sequence"/>
</dbReference>
<comment type="caution">
    <text evidence="1">The sequence shown here is derived from an EMBL/GenBank/DDBJ whole genome shotgun (WGS) entry which is preliminary data.</text>
</comment>
<proteinExistence type="predicted"/>
<keyword evidence="2" id="KW-1185">Reference proteome</keyword>